<gene>
    <name evidence="1" type="ORF">EZ315_04615</name>
</gene>
<evidence type="ECO:0008006" key="3">
    <source>
        <dbReference type="Google" id="ProtNLM"/>
    </source>
</evidence>
<dbReference type="Pfam" id="PF16510">
    <property type="entry name" value="P22_portal"/>
    <property type="match status" value="1"/>
</dbReference>
<evidence type="ECO:0000313" key="2">
    <source>
        <dbReference type="Proteomes" id="UP000297635"/>
    </source>
</evidence>
<accession>A0A4Z0V6Q2</accession>
<keyword evidence="2" id="KW-1185">Reference proteome</keyword>
<dbReference type="RefSeq" id="WP_135471019.1">
    <property type="nucleotide sequence ID" value="NZ_CASSZX010000005.1"/>
</dbReference>
<evidence type="ECO:0000313" key="1">
    <source>
        <dbReference type="EMBL" id="TGG40014.1"/>
    </source>
</evidence>
<dbReference type="EMBL" id="SJSA01000001">
    <property type="protein sequence ID" value="TGG40014.1"/>
    <property type="molecule type" value="Genomic_DNA"/>
</dbReference>
<dbReference type="InterPro" id="IPR032427">
    <property type="entry name" value="P22_portal"/>
</dbReference>
<protein>
    <recommendedName>
        <fullName evidence="3">Phage portal protein</fullName>
    </recommendedName>
</protein>
<reference evidence="1 2" key="1">
    <citation type="submission" date="2019-02" db="EMBL/GenBank/DDBJ databases">
        <title>Isolation and identification of novel species under the genus Muribaculum.</title>
        <authorList>
            <person name="Miyake S."/>
            <person name="Ding Y."/>
            <person name="Low A."/>
            <person name="Soh M."/>
            <person name="Seedorf H."/>
        </authorList>
    </citation>
    <scope>NUCLEOTIDE SEQUENCE [LARGE SCALE GENOMIC DNA]</scope>
    <source>
        <strain evidence="1 2">TLL-A3</strain>
    </source>
</reference>
<proteinExistence type="predicted"/>
<sequence length="430" mass="48318">MTLLESSRAAWEACGNIRATRRRLKRFTYGQQWDDAVRDTDGNMISDEEHARRCGRRPITNNLIRSLVKSVVGRFRRELMDRKEAGDERLKAIGLANRLDELDARALEEFLISGCAIQKVSYERRFEGSGVWIDNVNPDRFFCNRYLDPRGFDIRLIGMLHEMSLHEMKMRFGHNNRRRLRDISNIFSKSVAMRPQLGLLASPLGICDTGVLFNAASDPSLCRVIEVWTFEGDSRSGGAWHGRFFTPDGTMIDETVSPYRHGSHPFVVNMYPLTDGEVHPFIEDVIDQQRHINQLITMIDHILAHSAKGALLFPVDAIPAGGSFESTIRMWSKPGAVIPVNARASRMPSEVVSSARSEGASQLLDLEMNMFRQISGVSTALQGQPMGGNMSASLYETQVQNSAIALLDIFETFNSFRSVRDGKALMAVDC</sequence>
<comment type="caution">
    <text evidence="1">The sequence shown here is derived from an EMBL/GenBank/DDBJ whole genome shotgun (WGS) entry which is preliminary data.</text>
</comment>
<name>A0A4Z0V6Q2_9BACT</name>
<dbReference type="Proteomes" id="UP000297635">
    <property type="component" value="Unassembled WGS sequence"/>
</dbReference>
<organism evidence="1 2">
    <name type="scientific">Duncaniella freteri</name>
    <dbReference type="NCBI Taxonomy" id="2530391"/>
    <lineage>
        <taxon>Bacteria</taxon>
        <taxon>Pseudomonadati</taxon>
        <taxon>Bacteroidota</taxon>
        <taxon>Bacteroidia</taxon>
        <taxon>Bacteroidales</taxon>
        <taxon>Muribaculaceae</taxon>
        <taxon>Duncaniella</taxon>
    </lineage>
</organism>
<dbReference type="AlphaFoldDB" id="A0A4Z0V6Q2"/>